<dbReference type="Gene3D" id="3.50.50.60">
    <property type="entry name" value="FAD/NAD(P)-binding domain"/>
    <property type="match status" value="1"/>
</dbReference>
<protein>
    <recommendedName>
        <fullName evidence="5 12">L-aspartate oxidase</fullName>
        <ecNumber evidence="4 12">1.4.3.16</ecNumber>
    </recommendedName>
</protein>
<comment type="similarity">
    <text evidence="3 13">Belongs to the FAD-dependent oxidoreductase 2 family. NadB subfamily.</text>
</comment>
<dbReference type="SUPFAM" id="SSF51905">
    <property type="entry name" value="FAD/NAD(P)-binding domain"/>
    <property type="match status" value="1"/>
</dbReference>
<name>A0AAV5GCL1_CORAM</name>
<dbReference type="SUPFAM" id="SSF46977">
    <property type="entry name" value="Succinate dehydrogenase/fumarate reductase flavoprotein C-terminal domain"/>
    <property type="match status" value="1"/>
</dbReference>
<dbReference type="RefSeq" id="WP_003848150.1">
    <property type="nucleotide sequence ID" value="NZ_BQKK01000003.1"/>
</dbReference>
<accession>A0AAV5GCL1</accession>
<feature type="domain" description="FAD-dependent oxidoreductase 2 FAD-binding" evidence="14">
    <location>
        <begin position="17"/>
        <end position="383"/>
    </location>
</feature>
<dbReference type="InterPro" id="IPR037099">
    <property type="entry name" value="Fum_R/Succ_DH_flav-like_C_sf"/>
</dbReference>
<comment type="caution">
    <text evidence="15">The sequence shown here is derived from an EMBL/GenBank/DDBJ whole genome shotgun (WGS) entry which is preliminary data.</text>
</comment>
<dbReference type="Gene3D" id="3.90.700.10">
    <property type="entry name" value="Succinate dehydrogenase/fumarate reductase flavoprotein, catalytic domain"/>
    <property type="match status" value="1"/>
</dbReference>
<keyword evidence="6 13" id="KW-0285">Flavoprotein</keyword>
<evidence type="ECO:0000256" key="8">
    <source>
        <dbReference type="ARBA" id="ARBA00022827"/>
    </source>
</evidence>
<dbReference type="SUPFAM" id="SSF56425">
    <property type="entry name" value="Succinate dehydrogenase/fumarate reductase flavoprotein, catalytic domain"/>
    <property type="match status" value="1"/>
</dbReference>
<dbReference type="GO" id="GO:0034628">
    <property type="term" value="P:'de novo' NAD+ biosynthetic process from L-aspartate"/>
    <property type="evidence" value="ECO:0007669"/>
    <property type="project" value="TreeGrafter"/>
</dbReference>
<dbReference type="InterPro" id="IPR036188">
    <property type="entry name" value="FAD/NAD-bd_sf"/>
</dbReference>
<dbReference type="GO" id="GO:0008734">
    <property type="term" value="F:L-aspartate oxidase activity"/>
    <property type="evidence" value="ECO:0007669"/>
    <property type="project" value="UniProtKB-UniRule"/>
</dbReference>
<dbReference type="GO" id="GO:0005737">
    <property type="term" value="C:cytoplasm"/>
    <property type="evidence" value="ECO:0007669"/>
    <property type="project" value="UniProtKB-SubCell"/>
</dbReference>
<evidence type="ECO:0000256" key="5">
    <source>
        <dbReference type="ARBA" id="ARBA00021901"/>
    </source>
</evidence>
<comment type="pathway">
    <text evidence="2 13">Cofactor biosynthesis; NAD(+) biosynthesis; iminoaspartate from L-aspartate (oxidase route): step 1/1.</text>
</comment>
<evidence type="ECO:0000256" key="4">
    <source>
        <dbReference type="ARBA" id="ARBA00012173"/>
    </source>
</evidence>
<comment type="cofactor">
    <cofactor evidence="1 13">
        <name>FAD</name>
        <dbReference type="ChEBI" id="CHEBI:57692"/>
    </cofactor>
</comment>
<dbReference type="PANTHER" id="PTHR42716:SF2">
    <property type="entry name" value="L-ASPARTATE OXIDASE, CHLOROPLASTIC"/>
    <property type="match status" value="1"/>
</dbReference>
<dbReference type="Pfam" id="PF00890">
    <property type="entry name" value="FAD_binding_2"/>
    <property type="match status" value="1"/>
</dbReference>
<evidence type="ECO:0000256" key="13">
    <source>
        <dbReference type="RuleBase" id="RU362049"/>
    </source>
</evidence>
<evidence type="ECO:0000313" key="16">
    <source>
        <dbReference type="Proteomes" id="UP001054925"/>
    </source>
</evidence>
<evidence type="ECO:0000256" key="1">
    <source>
        <dbReference type="ARBA" id="ARBA00001974"/>
    </source>
</evidence>
<dbReference type="Gene3D" id="1.20.58.100">
    <property type="entry name" value="Fumarate reductase/succinate dehydrogenase flavoprotein-like, C-terminal domain"/>
    <property type="match status" value="1"/>
</dbReference>
<dbReference type="PANTHER" id="PTHR42716">
    <property type="entry name" value="L-ASPARTATE OXIDASE"/>
    <property type="match status" value="1"/>
</dbReference>
<organism evidence="15 16">
    <name type="scientific">Corynebacterium ammoniagenes</name>
    <name type="common">Brevibacterium ammoniagenes</name>
    <dbReference type="NCBI Taxonomy" id="1697"/>
    <lineage>
        <taxon>Bacteria</taxon>
        <taxon>Bacillati</taxon>
        <taxon>Actinomycetota</taxon>
        <taxon>Actinomycetes</taxon>
        <taxon>Mycobacteriales</taxon>
        <taxon>Corynebacteriaceae</taxon>
        <taxon>Corynebacterium</taxon>
    </lineage>
</organism>
<evidence type="ECO:0000256" key="9">
    <source>
        <dbReference type="ARBA" id="ARBA00023002"/>
    </source>
</evidence>
<evidence type="ECO:0000256" key="11">
    <source>
        <dbReference type="ARBA" id="ARBA00048305"/>
    </source>
</evidence>
<dbReference type="FunFam" id="3.90.700.10:FF:000002">
    <property type="entry name" value="L-aspartate oxidase"/>
    <property type="match status" value="1"/>
</dbReference>
<dbReference type="Proteomes" id="UP001054925">
    <property type="component" value="Unassembled WGS sequence"/>
</dbReference>
<dbReference type="InterPro" id="IPR005288">
    <property type="entry name" value="NadB"/>
</dbReference>
<dbReference type="EC" id="1.4.3.16" evidence="4 12"/>
<keyword evidence="7 13" id="KW-0662">Pyridine nucleotide biosynthesis</keyword>
<proteinExistence type="inferred from homology"/>
<reference evidence="15" key="1">
    <citation type="submission" date="2021-12" db="EMBL/GenBank/DDBJ databases">
        <title>Draft genome sequence of Corynebacterium ammoniagenes strain T-723.</title>
        <authorList>
            <person name="Matsuzawa M."/>
            <person name="Hiratani M."/>
            <person name="Abe I."/>
            <person name="Tsuji Y."/>
            <person name="Nakamura J."/>
        </authorList>
    </citation>
    <scope>NUCLEOTIDE SEQUENCE</scope>
    <source>
        <strain evidence="15">T-723</strain>
    </source>
</reference>
<evidence type="ECO:0000256" key="12">
    <source>
        <dbReference type="NCBIfam" id="TIGR00551"/>
    </source>
</evidence>
<evidence type="ECO:0000256" key="3">
    <source>
        <dbReference type="ARBA" id="ARBA00008562"/>
    </source>
</evidence>
<evidence type="ECO:0000256" key="2">
    <source>
        <dbReference type="ARBA" id="ARBA00004950"/>
    </source>
</evidence>
<evidence type="ECO:0000256" key="10">
    <source>
        <dbReference type="ARBA" id="ARBA00029426"/>
    </source>
</evidence>
<dbReference type="NCBIfam" id="TIGR00551">
    <property type="entry name" value="nadB"/>
    <property type="match status" value="1"/>
</dbReference>
<evidence type="ECO:0000313" key="15">
    <source>
        <dbReference type="EMBL" id="GJN43276.1"/>
    </source>
</evidence>
<keyword evidence="9 13" id="KW-0560">Oxidoreductase</keyword>
<dbReference type="GO" id="GO:0033765">
    <property type="term" value="F:steroid dehydrogenase activity, acting on the CH-CH group of donors"/>
    <property type="evidence" value="ECO:0007669"/>
    <property type="project" value="UniProtKB-ARBA"/>
</dbReference>
<evidence type="ECO:0000256" key="6">
    <source>
        <dbReference type="ARBA" id="ARBA00022630"/>
    </source>
</evidence>
<sequence length="506" mass="53271">MTTELITPAESFAERTDVLIIGSGAAGLTAALTIAEADPTRSVTIITRGEPADSSTAWAQGGLAAVIAPEDSFDLHIEDTLAAGAFHGDRDRVTELVHAAKDSIDRLISHGVQFADDLHLEGGHSLRRIVHAGDQSGWEVEKTLLRAAYDRGIHIVSHTRAVDLLTSADGAVCGARVLHKGQVGSLLADEVVLAAGGSGALWTLTSNPAVATADGLAMALRAGAATRDTEFMQFHPTVLAVPRTGGRDVLISEAVRGEGAVLTDAHGTRFMLHRHPQAELAPRDVVSAEIFSHLVDTNTEHVFLDARSIQDFPTRFPTIHAELLKRGIDATVEPIPVRPGAHYHCGGIAADLDGQTSLAGLSAIGEVAGTGVQGANRLASNSLTEALVTGHRCGIRLATAKRVMTRQTPIARRHIAPVDGAATIRHVMDEFVGVSRNDAGLHAAIDILSSLSTATELNDASLDSTNMAWAGLAIARAARERTHSLGCHRRSDDIAADTKIYHYAGA</sequence>
<keyword evidence="8 13" id="KW-0274">FAD</keyword>
<dbReference type="PRINTS" id="PR00368">
    <property type="entry name" value="FADPNR"/>
</dbReference>
<dbReference type="AlphaFoldDB" id="A0AAV5GCL1"/>
<evidence type="ECO:0000256" key="7">
    <source>
        <dbReference type="ARBA" id="ARBA00022642"/>
    </source>
</evidence>
<comment type="catalytic activity">
    <reaction evidence="11">
        <text>L-aspartate + O2 = iminosuccinate + H2O2</text>
        <dbReference type="Rhea" id="RHEA:25876"/>
        <dbReference type="ChEBI" id="CHEBI:15379"/>
        <dbReference type="ChEBI" id="CHEBI:16240"/>
        <dbReference type="ChEBI" id="CHEBI:29991"/>
        <dbReference type="ChEBI" id="CHEBI:77875"/>
        <dbReference type="EC" id="1.4.3.16"/>
    </reaction>
    <physiologicalReaction direction="left-to-right" evidence="11">
        <dbReference type="Rhea" id="RHEA:25877"/>
    </physiologicalReaction>
</comment>
<dbReference type="InterPro" id="IPR003953">
    <property type="entry name" value="FAD-dep_OxRdtase_2_FAD-bd"/>
</dbReference>
<gene>
    <name evidence="15" type="primary">nadB</name>
    <name evidence="15" type="ORF">CAT723_17550</name>
</gene>
<comment type="subcellular location">
    <subcellularLocation>
        <location evidence="13">Cytoplasm</location>
    </subcellularLocation>
</comment>
<evidence type="ECO:0000259" key="14">
    <source>
        <dbReference type="Pfam" id="PF00890"/>
    </source>
</evidence>
<dbReference type="EMBL" id="BQKK01000003">
    <property type="protein sequence ID" value="GJN43276.1"/>
    <property type="molecule type" value="Genomic_DNA"/>
</dbReference>
<comment type="function">
    <text evidence="10">Catalyzes the oxidation of L-aspartate to iminoaspartate, the first step in the de novo biosynthesis of NAD(+).</text>
</comment>
<dbReference type="InterPro" id="IPR027477">
    <property type="entry name" value="Succ_DH/fumarate_Rdtase_cat_sf"/>
</dbReference>